<name>A0ABS4QCT2_9NOCA</name>
<evidence type="ECO:0000313" key="2">
    <source>
        <dbReference type="EMBL" id="MBP2189509.1"/>
    </source>
</evidence>
<dbReference type="EMBL" id="JAGGMR010000001">
    <property type="protein sequence ID" value="MBP2189509.1"/>
    <property type="molecule type" value="Genomic_DNA"/>
</dbReference>
<evidence type="ECO:0000313" key="3">
    <source>
        <dbReference type="Proteomes" id="UP001519325"/>
    </source>
</evidence>
<sequence>MNNISIARSLNAFSVVAGAAMSFDSAFASRGISALQGIGLSRVSAFGTKVDVTAKAVSFTHPICVQQQADKPSGAWHPAAAQAAVGAFVIDSGYEPAGNNPAAAGPAADIAAGVEMANRLRTAQDPATVIRDRHRCRIR</sequence>
<proteinExistence type="predicted"/>
<reference evidence="2 3" key="1">
    <citation type="submission" date="2021-03" db="EMBL/GenBank/DDBJ databases">
        <title>Sequencing the genomes of 1000 actinobacteria strains.</title>
        <authorList>
            <person name="Klenk H.-P."/>
        </authorList>
    </citation>
    <scope>NUCLEOTIDE SEQUENCE [LARGE SCALE GENOMIC DNA]</scope>
    <source>
        <strain evidence="2 3">DSM 45516</strain>
    </source>
</reference>
<comment type="caution">
    <text evidence="2">The sequence shown here is derived from an EMBL/GenBank/DDBJ whole genome shotgun (WGS) entry which is preliminary data.</text>
</comment>
<dbReference type="Proteomes" id="UP001519325">
    <property type="component" value="Unassembled WGS sequence"/>
</dbReference>
<organism evidence="2 3">
    <name type="scientific">Nocardia goodfellowii</name>
    <dbReference type="NCBI Taxonomy" id="882446"/>
    <lineage>
        <taxon>Bacteria</taxon>
        <taxon>Bacillati</taxon>
        <taxon>Actinomycetota</taxon>
        <taxon>Actinomycetes</taxon>
        <taxon>Mycobacteriales</taxon>
        <taxon>Nocardiaceae</taxon>
        <taxon>Nocardia</taxon>
    </lineage>
</organism>
<dbReference type="RefSeq" id="WP_209888287.1">
    <property type="nucleotide sequence ID" value="NZ_JAGGMR010000001.1"/>
</dbReference>
<gene>
    <name evidence="2" type="ORF">BJ987_002410</name>
</gene>
<accession>A0ABS4QCT2</accession>
<evidence type="ECO:0000256" key="1">
    <source>
        <dbReference type="SAM" id="SignalP"/>
    </source>
</evidence>
<feature type="signal peptide" evidence="1">
    <location>
        <begin position="1"/>
        <end position="19"/>
    </location>
</feature>
<protein>
    <submittedName>
        <fullName evidence="2">Uncharacterized protein</fullName>
    </submittedName>
</protein>
<feature type="chain" id="PRO_5045992682" evidence="1">
    <location>
        <begin position="20"/>
        <end position="139"/>
    </location>
</feature>
<keyword evidence="3" id="KW-1185">Reference proteome</keyword>
<keyword evidence="1" id="KW-0732">Signal</keyword>